<accession>A0ABS3VV57</accession>
<dbReference type="Gene3D" id="3.20.20.120">
    <property type="entry name" value="Enolase-like C-terminal domain"/>
    <property type="match status" value="1"/>
</dbReference>
<dbReference type="EMBL" id="WVUH01000195">
    <property type="protein sequence ID" value="MBO4208422.1"/>
    <property type="molecule type" value="Genomic_DNA"/>
</dbReference>
<dbReference type="InterPro" id="IPR029017">
    <property type="entry name" value="Enolase-like_N"/>
</dbReference>
<dbReference type="PANTHER" id="PTHR13794:SF58">
    <property type="entry name" value="MITOCHONDRIAL ENOLASE SUPERFAMILY MEMBER 1"/>
    <property type="match status" value="1"/>
</dbReference>
<evidence type="ECO:0000256" key="3">
    <source>
        <dbReference type="ARBA" id="ARBA00022842"/>
    </source>
</evidence>
<dbReference type="Proteomes" id="UP000823521">
    <property type="component" value="Unassembled WGS sequence"/>
</dbReference>
<organism evidence="5 6">
    <name type="scientific">Micromonospora echinofusca</name>
    <dbReference type="NCBI Taxonomy" id="47858"/>
    <lineage>
        <taxon>Bacteria</taxon>
        <taxon>Bacillati</taxon>
        <taxon>Actinomycetota</taxon>
        <taxon>Actinomycetes</taxon>
        <taxon>Micromonosporales</taxon>
        <taxon>Micromonosporaceae</taxon>
        <taxon>Micromonospora</taxon>
    </lineage>
</organism>
<proteinExistence type="predicted"/>
<dbReference type="SUPFAM" id="SSF54826">
    <property type="entry name" value="Enolase N-terminal domain-like"/>
    <property type="match status" value="1"/>
</dbReference>
<dbReference type="InterPro" id="IPR013341">
    <property type="entry name" value="Mandelate_racemase_N_dom"/>
</dbReference>
<dbReference type="Gene3D" id="3.30.390.10">
    <property type="entry name" value="Enolase-like, N-terminal domain"/>
    <property type="match status" value="1"/>
</dbReference>
<keyword evidence="2" id="KW-0479">Metal-binding</keyword>
<keyword evidence="3" id="KW-0460">Magnesium</keyword>
<dbReference type="Pfam" id="PF02746">
    <property type="entry name" value="MR_MLE_N"/>
    <property type="match status" value="1"/>
</dbReference>
<gene>
    <name evidence="5" type="ORF">GSF22_20765</name>
</gene>
<comment type="caution">
    <text evidence="5">The sequence shown here is derived from an EMBL/GenBank/DDBJ whole genome shotgun (WGS) entry which is preliminary data.</text>
</comment>
<evidence type="ECO:0000313" key="6">
    <source>
        <dbReference type="Proteomes" id="UP000823521"/>
    </source>
</evidence>
<dbReference type="InterPro" id="IPR046945">
    <property type="entry name" value="RHMD-like"/>
</dbReference>
<comment type="cofactor">
    <cofactor evidence="1">
        <name>Mg(2+)</name>
        <dbReference type="ChEBI" id="CHEBI:18420"/>
    </cofactor>
</comment>
<sequence>MTHRSTIVTRIHTRSGIVGEAYAGDEDAGLREINEIIHREIAPAILGKDAFATERLWELARPATWDILRDRRLGLVACASVDTAVWDAVGRALNIPLHRLWGGYRTAVPVITIGGYYSGDADIHAEVTAVAEAGYAGMKFKVGGLTPAEDADRVRQARKAGGDDFALAVDANQGWSPAEAIRFAQLVSDCDLLWFEEPCHWHNDRRGMRDVRLAGATPVCAGQSEFSAGGCRDLFESGSVDYCNFDASWSGGPTEWRRVAGMAAAYDVRMAHHEEPQIAAHLLASVSHGTYLENFHPQRDPIWHNLVANRPPLQDGHIRLPERPGLGWELDHDYIERYRIEWAPGSGDR</sequence>
<dbReference type="SUPFAM" id="SSF51604">
    <property type="entry name" value="Enolase C-terminal domain-like"/>
    <property type="match status" value="1"/>
</dbReference>
<dbReference type="SFLD" id="SFLDS00001">
    <property type="entry name" value="Enolase"/>
    <property type="match status" value="1"/>
</dbReference>
<evidence type="ECO:0000313" key="5">
    <source>
        <dbReference type="EMBL" id="MBO4208422.1"/>
    </source>
</evidence>
<keyword evidence="6" id="KW-1185">Reference proteome</keyword>
<dbReference type="PANTHER" id="PTHR13794">
    <property type="entry name" value="ENOLASE SUPERFAMILY, MANDELATE RACEMASE"/>
    <property type="match status" value="1"/>
</dbReference>
<name>A0ABS3VV57_MICEH</name>
<dbReference type="InterPro" id="IPR036849">
    <property type="entry name" value="Enolase-like_C_sf"/>
</dbReference>
<dbReference type="SMART" id="SM00922">
    <property type="entry name" value="MR_MLE"/>
    <property type="match status" value="1"/>
</dbReference>
<reference evidence="5 6" key="1">
    <citation type="submission" date="2019-12" db="EMBL/GenBank/DDBJ databases">
        <title>Whole genome sequencing of endophytic Actinobacterium Micromonospora sp. MPMI6T.</title>
        <authorList>
            <person name="Evv R."/>
            <person name="Podile A.R."/>
        </authorList>
    </citation>
    <scope>NUCLEOTIDE SEQUENCE [LARGE SCALE GENOMIC DNA]</scope>
    <source>
        <strain evidence="5 6">MPMI6</strain>
    </source>
</reference>
<evidence type="ECO:0000256" key="1">
    <source>
        <dbReference type="ARBA" id="ARBA00001946"/>
    </source>
</evidence>
<dbReference type="InterPro" id="IPR029065">
    <property type="entry name" value="Enolase_C-like"/>
</dbReference>
<evidence type="ECO:0000256" key="2">
    <source>
        <dbReference type="ARBA" id="ARBA00022723"/>
    </source>
</evidence>
<dbReference type="CDD" id="cd03316">
    <property type="entry name" value="MR_like"/>
    <property type="match status" value="1"/>
</dbReference>
<dbReference type="InterPro" id="IPR013342">
    <property type="entry name" value="Mandelate_racemase_C"/>
</dbReference>
<feature type="domain" description="Mandelate racemase/muconate lactonizing enzyme C-terminal" evidence="4">
    <location>
        <begin position="120"/>
        <end position="218"/>
    </location>
</feature>
<evidence type="ECO:0000259" key="4">
    <source>
        <dbReference type="SMART" id="SM00922"/>
    </source>
</evidence>
<dbReference type="Pfam" id="PF13378">
    <property type="entry name" value="MR_MLE_C"/>
    <property type="match status" value="1"/>
</dbReference>
<protein>
    <submittedName>
        <fullName evidence="5">Mandelate racemase/muconate lactonizing enzyme family protein</fullName>
    </submittedName>
</protein>